<dbReference type="InterPro" id="IPR000719">
    <property type="entry name" value="Prot_kinase_dom"/>
</dbReference>
<protein>
    <submittedName>
        <fullName evidence="13">BDNF/NT-3 growth factors receptor-like</fullName>
    </submittedName>
</protein>
<dbReference type="PANTHER" id="PTHR24416:SF619">
    <property type="entry name" value="TYROSINE-PROTEIN KINASE TRANSMEMBRANE RECEPTOR ROR-LIKE PROTEIN"/>
    <property type="match status" value="1"/>
</dbReference>
<proteinExistence type="predicted"/>
<evidence type="ECO:0000256" key="2">
    <source>
        <dbReference type="ARBA" id="ARBA00022679"/>
    </source>
</evidence>
<dbReference type="PROSITE" id="PS00107">
    <property type="entry name" value="PROTEIN_KINASE_ATP"/>
    <property type="match status" value="1"/>
</dbReference>
<dbReference type="InterPro" id="IPR001245">
    <property type="entry name" value="Ser-Thr/Tyr_kinase_cat_dom"/>
</dbReference>
<dbReference type="InterPro" id="IPR011009">
    <property type="entry name" value="Kinase-like_dom_sf"/>
</dbReference>
<dbReference type="GO" id="GO:0004714">
    <property type="term" value="F:transmembrane receptor protein tyrosine kinase activity"/>
    <property type="evidence" value="ECO:0007669"/>
    <property type="project" value="UniProtKB-EC"/>
</dbReference>
<dbReference type="Gene3D" id="3.30.200.20">
    <property type="entry name" value="Phosphorylase Kinase, domain 1"/>
    <property type="match status" value="1"/>
</dbReference>
<keyword evidence="4" id="KW-0418">Kinase</keyword>
<dbReference type="GO" id="GO:1990090">
    <property type="term" value="P:cellular response to nerve growth factor stimulus"/>
    <property type="evidence" value="ECO:0007669"/>
    <property type="project" value="TreeGrafter"/>
</dbReference>
<dbReference type="GO" id="GO:0005886">
    <property type="term" value="C:plasma membrane"/>
    <property type="evidence" value="ECO:0007669"/>
    <property type="project" value="TreeGrafter"/>
</dbReference>
<feature type="region of interest" description="Disordered" evidence="9">
    <location>
        <begin position="77"/>
        <end position="109"/>
    </location>
</feature>
<dbReference type="FunFam" id="1.10.510.10:FF:000554">
    <property type="entry name" value="Predicted protein"/>
    <property type="match status" value="1"/>
</dbReference>
<dbReference type="GO" id="GO:0043235">
    <property type="term" value="C:receptor complex"/>
    <property type="evidence" value="ECO:0007669"/>
    <property type="project" value="TreeGrafter"/>
</dbReference>
<keyword evidence="10" id="KW-0812">Transmembrane</keyword>
<dbReference type="GO" id="GO:0010976">
    <property type="term" value="P:positive regulation of neuron projection development"/>
    <property type="evidence" value="ECO:0007669"/>
    <property type="project" value="TreeGrafter"/>
</dbReference>
<keyword evidence="5 8" id="KW-0067">ATP-binding</keyword>
<name>A0A6P8ZK84_THRPL</name>
<dbReference type="GO" id="GO:0005524">
    <property type="term" value="F:ATP binding"/>
    <property type="evidence" value="ECO:0007669"/>
    <property type="project" value="UniProtKB-UniRule"/>
</dbReference>
<dbReference type="SUPFAM" id="SSF56112">
    <property type="entry name" value="Protein kinase-like (PK-like)"/>
    <property type="match status" value="1"/>
</dbReference>
<feature type="compositionally biased region" description="Polar residues" evidence="9">
    <location>
        <begin position="10"/>
        <end position="19"/>
    </location>
</feature>
<dbReference type="GeneID" id="117642515"/>
<keyword evidence="6" id="KW-0829">Tyrosine-protein kinase</keyword>
<evidence type="ECO:0000313" key="13">
    <source>
        <dbReference type="RefSeq" id="XP_034236659.1"/>
    </source>
</evidence>
<dbReference type="Pfam" id="PF07714">
    <property type="entry name" value="PK_Tyr_Ser-Thr"/>
    <property type="match status" value="1"/>
</dbReference>
<dbReference type="PROSITE" id="PS50011">
    <property type="entry name" value="PROTEIN_KINASE_DOM"/>
    <property type="match status" value="1"/>
</dbReference>
<dbReference type="GO" id="GO:0007169">
    <property type="term" value="P:cell surface receptor protein tyrosine kinase signaling pathway"/>
    <property type="evidence" value="ECO:0007669"/>
    <property type="project" value="TreeGrafter"/>
</dbReference>
<feature type="region of interest" description="Disordered" evidence="9">
    <location>
        <begin position="1"/>
        <end position="26"/>
    </location>
</feature>
<keyword evidence="10" id="KW-1133">Transmembrane helix</keyword>
<dbReference type="InterPro" id="IPR020635">
    <property type="entry name" value="Tyr_kinase_cat_dom"/>
</dbReference>
<evidence type="ECO:0000256" key="8">
    <source>
        <dbReference type="PROSITE-ProRule" id="PRU10141"/>
    </source>
</evidence>
<dbReference type="Proteomes" id="UP000515158">
    <property type="component" value="Unplaced"/>
</dbReference>
<evidence type="ECO:0000256" key="9">
    <source>
        <dbReference type="SAM" id="MobiDB-lite"/>
    </source>
</evidence>
<evidence type="ECO:0000259" key="11">
    <source>
        <dbReference type="PROSITE" id="PS50011"/>
    </source>
</evidence>
<dbReference type="GO" id="GO:0030424">
    <property type="term" value="C:axon"/>
    <property type="evidence" value="ECO:0007669"/>
    <property type="project" value="TreeGrafter"/>
</dbReference>
<dbReference type="RefSeq" id="XP_034236659.1">
    <property type="nucleotide sequence ID" value="XM_034380768.1"/>
</dbReference>
<dbReference type="GO" id="GO:0043121">
    <property type="term" value="F:neurotrophin binding"/>
    <property type="evidence" value="ECO:0007669"/>
    <property type="project" value="TreeGrafter"/>
</dbReference>
<keyword evidence="10" id="KW-0472">Membrane</keyword>
<evidence type="ECO:0000313" key="12">
    <source>
        <dbReference type="Proteomes" id="UP000515158"/>
    </source>
</evidence>
<keyword evidence="2" id="KW-0808">Transferase</keyword>
<dbReference type="PANTHER" id="PTHR24416">
    <property type="entry name" value="TYROSINE-PROTEIN KINASE RECEPTOR"/>
    <property type="match status" value="1"/>
</dbReference>
<feature type="compositionally biased region" description="Polar residues" evidence="9">
    <location>
        <begin position="94"/>
        <end position="106"/>
    </location>
</feature>
<evidence type="ECO:0000256" key="6">
    <source>
        <dbReference type="ARBA" id="ARBA00023137"/>
    </source>
</evidence>
<dbReference type="KEGG" id="tpal:117642515"/>
<accession>A0A6P8ZK84</accession>
<dbReference type="InParanoid" id="A0A6P8ZK84"/>
<keyword evidence="12" id="KW-1185">Reference proteome</keyword>
<evidence type="ECO:0000256" key="7">
    <source>
        <dbReference type="ARBA" id="ARBA00051243"/>
    </source>
</evidence>
<evidence type="ECO:0000256" key="1">
    <source>
        <dbReference type="ARBA" id="ARBA00004167"/>
    </source>
</evidence>
<dbReference type="GO" id="GO:0005030">
    <property type="term" value="F:neurotrophin receptor activity"/>
    <property type="evidence" value="ECO:0007669"/>
    <property type="project" value="TreeGrafter"/>
</dbReference>
<evidence type="ECO:0000256" key="5">
    <source>
        <dbReference type="ARBA" id="ARBA00022840"/>
    </source>
</evidence>
<dbReference type="InterPro" id="IPR008266">
    <property type="entry name" value="Tyr_kinase_AS"/>
</dbReference>
<dbReference type="Gene3D" id="1.10.510.10">
    <property type="entry name" value="Transferase(Phosphotransferase) domain 1"/>
    <property type="match status" value="1"/>
</dbReference>
<dbReference type="InterPro" id="IPR017441">
    <property type="entry name" value="Protein_kinase_ATP_BS"/>
</dbReference>
<feature type="transmembrane region" description="Helical" evidence="10">
    <location>
        <begin position="150"/>
        <end position="173"/>
    </location>
</feature>
<feature type="domain" description="Protein kinase" evidence="11">
    <location>
        <begin position="234"/>
        <end position="508"/>
    </location>
</feature>
<organism evidence="13">
    <name type="scientific">Thrips palmi</name>
    <name type="common">Melon thrips</name>
    <dbReference type="NCBI Taxonomy" id="161013"/>
    <lineage>
        <taxon>Eukaryota</taxon>
        <taxon>Metazoa</taxon>
        <taxon>Ecdysozoa</taxon>
        <taxon>Arthropoda</taxon>
        <taxon>Hexapoda</taxon>
        <taxon>Insecta</taxon>
        <taxon>Pterygota</taxon>
        <taxon>Neoptera</taxon>
        <taxon>Paraneoptera</taxon>
        <taxon>Thysanoptera</taxon>
        <taxon>Terebrantia</taxon>
        <taxon>Thripoidea</taxon>
        <taxon>Thripidae</taxon>
        <taxon>Thrips</taxon>
    </lineage>
</organism>
<dbReference type="PROSITE" id="PS00109">
    <property type="entry name" value="PROTEIN_KINASE_TYR"/>
    <property type="match status" value="1"/>
</dbReference>
<dbReference type="PRINTS" id="PR00109">
    <property type="entry name" value="TYRKINASE"/>
</dbReference>
<dbReference type="CDD" id="cd00192">
    <property type="entry name" value="PTKc"/>
    <property type="match status" value="1"/>
</dbReference>
<dbReference type="GO" id="GO:0051897">
    <property type="term" value="P:positive regulation of phosphatidylinositol 3-kinase/protein kinase B signal transduction"/>
    <property type="evidence" value="ECO:0007669"/>
    <property type="project" value="TreeGrafter"/>
</dbReference>
<dbReference type="AlphaFoldDB" id="A0A6P8ZK84"/>
<dbReference type="SMART" id="SM00219">
    <property type="entry name" value="TyrKc"/>
    <property type="match status" value="1"/>
</dbReference>
<feature type="binding site" evidence="8">
    <location>
        <position position="265"/>
    </location>
    <ligand>
        <name>ATP</name>
        <dbReference type="ChEBI" id="CHEBI:30616"/>
    </ligand>
</feature>
<comment type="subcellular location">
    <subcellularLocation>
        <location evidence="1">Membrane</location>
        <topology evidence="1">Single-pass membrane protein</topology>
    </subcellularLocation>
</comment>
<evidence type="ECO:0000256" key="4">
    <source>
        <dbReference type="ARBA" id="ARBA00022777"/>
    </source>
</evidence>
<dbReference type="InterPro" id="IPR050122">
    <property type="entry name" value="RTK"/>
</dbReference>
<evidence type="ECO:0000256" key="10">
    <source>
        <dbReference type="SAM" id="Phobius"/>
    </source>
</evidence>
<dbReference type="OrthoDB" id="2431000at2759"/>
<comment type="catalytic activity">
    <reaction evidence="7">
        <text>L-tyrosyl-[protein] + ATP = O-phospho-L-tyrosyl-[protein] + ADP + H(+)</text>
        <dbReference type="Rhea" id="RHEA:10596"/>
        <dbReference type="Rhea" id="RHEA-COMP:10136"/>
        <dbReference type="Rhea" id="RHEA-COMP:20101"/>
        <dbReference type="ChEBI" id="CHEBI:15378"/>
        <dbReference type="ChEBI" id="CHEBI:30616"/>
        <dbReference type="ChEBI" id="CHEBI:46858"/>
        <dbReference type="ChEBI" id="CHEBI:61978"/>
        <dbReference type="ChEBI" id="CHEBI:456216"/>
        <dbReference type="EC" id="2.7.10.1"/>
    </reaction>
</comment>
<gene>
    <name evidence="13" type="primary">LOC117642515</name>
</gene>
<reference evidence="13" key="1">
    <citation type="submission" date="2025-08" db="UniProtKB">
        <authorList>
            <consortium name="RefSeq"/>
        </authorList>
    </citation>
    <scope>IDENTIFICATION</scope>
    <source>
        <tissue evidence="13">Total insect</tissue>
    </source>
</reference>
<evidence type="ECO:0000256" key="3">
    <source>
        <dbReference type="ARBA" id="ARBA00022741"/>
    </source>
</evidence>
<sequence length="608" mass="66946">MPRKGRASRTSRGVQSFKESSLDDDSWREGNCREMPCDFELGCENHVGQMHHRCICPHDAKPARQNKECSRRTVPLDHRAPPINVLPVGATPGTKATTSRSGASPPSTVPPHLLADRVHDADLGGHGLGHGLGHGGGPVTAVRGSSANQLLTFAGFTMFGVAVVLAIIVVVCVRSRYTRSRKNQTPRSLSKGPLGSELFLPNPQYSVGLTSLGDAALAAHGQQPVVPLIARHALTLHENIGEGCFGKVFRGELKSADCPVTVAVKVLKESATREAEEDFMREVEVMSAFQHPHILRLIGVLPREPQSAPCMVFEFMPFGDLTEVLRCSSKSPWMPPRPGLPPLSQEALLGVALQIALGMRYLANQRFVHRDLACRNCLVGHNLTVKIADFGMSRDVYTCDYYKMGGTRALPVRWMSPEALLYGRFTLESDVWSFGVVLWEVFTRGKLPYYGHANDEALELVLRGVLLQLPDDPDCPPAVLDLMRCCWRTEPRDRLRFPEVCSRLEEALEASLREMRLESDALDAELPRPPGFPAVYPDLGMDLGMDLALPALPDDLLLLPSSAAACPRDRRDAGRPDGCEELQLDPENYLLPRVPDPERVEYMEPIAD</sequence>
<keyword evidence="3 8" id="KW-0547">Nucleotide-binding</keyword>